<dbReference type="InterPro" id="IPR036390">
    <property type="entry name" value="WH_DNA-bd_sf"/>
</dbReference>
<dbReference type="InterPro" id="IPR036388">
    <property type="entry name" value="WH-like_DNA-bd_sf"/>
</dbReference>
<feature type="DNA-binding region" description="Fork-head" evidence="6">
    <location>
        <begin position="217"/>
        <end position="311"/>
    </location>
</feature>
<evidence type="ECO:0000256" key="6">
    <source>
        <dbReference type="PROSITE-ProRule" id="PRU00089"/>
    </source>
</evidence>
<dbReference type="CDD" id="cd22701">
    <property type="entry name" value="FHA_FKH1-like"/>
    <property type="match status" value="1"/>
</dbReference>
<gene>
    <name evidence="10" type="ORF">RhiirA4_471725</name>
</gene>
<dbReference type="AlphaFoldDB" id="A0A2I1H3N7"/>
<dbReference type="SMART" id="SM00339">
    <property type="entry name" value="FH"/>
    <property type="match status" value="1"/>
</dbReference>
<feature type="domain" description="FHA" evidence="8">
    <location>
        <begin position="26"/>
        <end position="81"/>
    </location>
</feature>
<dbReference type="InterPro" id="IPR018122">
    <property type="entry name" value="TF_fork_head_CS_1"/>
</dbReference>
<dbReference type="Proteomes" id="UP000234323">
    <property type="component" value="Unassembled WGS sequence"/>
</dbReference>
<keyword evidence="3 6" id="KW-0238">DNA-binding</keyword>
<evidence type="ECO:0000256" key="7">
    <source>
        <dbReference type="SAM" id="MobiDB-lite"/>
    </source>
</evidence>
<evidence type="ECO:0000256" key="2">
    <source>
        <dbReference type="ARBA" id="ARBA00023015"/>
    </source>
</evidence>
<evidence type="ECO:0000256" key="5">
    <source>
        <dbReference type="ARBA" id="ARBA00023242"/>
    </source>
</evidence>
<feature type="compositionally biased region" description="Low complexity" evidence="7">
    <location>
        <begin position="178"/>
        <end position="192"/>
    </location>
</feature>
<dbReference type="EMBL" id="LLXI01001399">
    <property type="protein sequence ID" value="PKY53485.1"/>
    <property type="molecule type" value="Genomic_DNA"/>
</dbReference>
<evidence type="ECO:0000256" key="4">
    <source>
        <dbReference type="ARBA" id="ARBA00023163"/>
    </source>
</evidence>
<feature type="domain" description="Fork-head" evidence="9">
    <location>
        <begin position="217"/>
        <end position="311"/>
    </location>
</feature>
<dbReference type="VEuPathDB" id="FungiDB:RhiirFUN_020655"/>
<comment type="caution">
    <text evidence="10">The sequence shown here is derived from an EMBL/GenBank/DDBJ whole genome shotgun (WGS) entry which is preliminary data.</text>
</comment>
<dbReference type="PANTHER" id="PTHR45881">
    <property type="entry name" value="CHECKPOINT SUPPRESSOR 1-LIKE, ISOFORM A-RELATED"/>
    <property type="match status" value="1"/>
</dbReference>
<sequence>MDNGPIQAYAKLEGDNFCYYIKTLQVILGRKTSGSDQVDIHLGSTKAISRQHARLYYNFQEQHFELMIFGKNGAYINEVFCEKGVTVPLENRTKIQIGEVVFSFLLPRMDGEVVTSTNENDTYNITGKTTYQEVTFDHDSPSENGQSYSNGYINTTSQEYSHGYTTNKVNSLDSGIGSSNVSQRSGSTSSSSTQEDLTEQHAIEKIDTSKYQSRQIKPPFSYASLIAQAIQSAPSKRMTLNAIYNWITTQYPYYKIAQNGWQNSIRHNLSLNSAFVKVPRNDHEPGKGAWWTIDPECESQFTDGVYKKNRRPVAAKEKRTPYPPPEKTVRKRLISDNNDNNDGRSCKKISNHQISINDKNLQANNNNCGIESIITAAANIGGKQDVILKTNGLPPISPPSSSSSLQLVTSTSTSTSHGINSHLKRNIAPAPPVPIAPLIPRQSSGKQYHQFTSSSCWNAHHHLQIAPKKSLPDQGLGNYAK</sequence>
<name>A0A2I1H3N7_9GLOM</name>
<evidence type="ECO:0000313" key="10">
    <source>
        <dbReference type="EMBL" id="PKY53485.1"/>
    </source>
</evidence>
<dbReference type="Pfam" id="PF00250">
    <property type="entry name" value="Forkhead"/>
    <property type="match status" value="1"/>
</dbReference>
<dbReference type="GO" id="GO:0000981">
    <property type="term" value="F:DNA-binding transcription factor activity, RNA polymerase II-specific"/>
    <property type="evidence" value="ECO:0007669"/>
    <property type="project" value="TreeGrafter"/>
</dbReference>
<evidence type="ECO:0000313" key="11">
    <source>
        <dbReference type="Proteomes" id="UP000234323"/>
    </source>
</evidence>
<dbReference type="InterPro" id="IPR001766">
    <property type="entry name" value="Fork_head_dom"/>
</dbReference>
<dbReference type="SMART" id="SM00240">
    <property type="entry name" value="FHA"/>
    <property type="match status" value="1"/>
</dbReference>
<dbReference type="VEuPathDB" id="FungiDB:RhiirA1_427012"/>
<reference evidence="10 11" key="1">
    <citation type="submission" date="2015-10" db="EMBL/GenBank/DDBJ databases">
        <title>Genome analyses suggest a sexual origin of heterokaryosis in a supposedly ancient asexual fungus.</title>
        <authorList>
            <person name="Ropars J."/>
            <person name="Sedzielewska K."/>
            <person name="Noel J."/>
            <person name="Charron P."/>
            <person name="Farinelli L."/>
            <person name="Marton T."/>
            <person name="Kruger M."/>
            <person name="Pelin A."/>
            <person name="Brachmann A."/>
            <person name="Corradi N."/>
        </authorList>
    </citation>
    <scope>NUCLEOTIDE SEQUENCE [LARGE SCALE GENOMIC DNA]</scope>
    <source>
        <strain evidence="10 11">A4</strain>
    </source>
</reference>
<evidence type="ECO:0000256" key="3">
    <source>
        <dbReference type="ARBA" id="ARBA00023125"/>
    </source>
</evidence>
<dbReference type="SUPFAM" id="SSF49879">
    <property type="entry name" value="SMAD/FHA domain"/>
    <property type="match status" value="1"/>
</dbReference>
<evidence type="ECO:0008006" key="12">
    <source>
        <dbReference type="Google" id="ProtNLM"/>
    </source>
</evidence>
<dbReference type="CDD" id="cd00059">
    <property type="entry name" value="FH_FOX"/>
    <property type="match status" value="1"/>
</dbReference>
<dbReference type="PROSITE" id="PS50006">
    <property type="entry name" value="FHA_DOMAIN"/>
    <property type="match status" value="1"/>
</dbReference>
<comment type="subcellular location">
    <subcellularLocation>
        <location evidence="1 6">Nucleus</location>
    </subcellularLocation>
</comment>
<keyword evidence="11" id="KW-1185">Reference proteome</keyword>
<feature type="compositionally biased region" description="Low complexity" evidence="7">
    <location>
        <begin position="399"/>
        <end position="416"/>
    </location>
</feature>
<dbReference type="Pfam" id="PF00498">
    <property type="entry name" value="FHA"/>
    <property type="match status" value="1"/>
</dbReference>
<dbReference type="PROSITE" id="PS00657">
    <property type="entry name" value="FORK_HEAD_1"/>
    <property type="match status" value="1"/>
</dbReference>
<keyword evidence="4" id="KW-0804">Transcription</keyword>
<dbReference type="InterPro" id="IPR000253">
    <property type="entry name" value="FHA_dom"/>
</dbReference>
<dbReference type="GO" id="GO:0000978">
    <property type="term" value="F:RNA polymerase II cis-regulatory region sequence-specific DNA binding"/>
    <property type="evidence" value="ECO:0007669"/>
    <property type="project" value="TreeGrafter"/>
</dbReference>
<feature type="region of interest" description="Disordered" evidence="7">
    <location>
        <begin position="393"/>
        <end position="444"/>
    </location>
</feature>
<dbReference type="InterPro" id="IPR008984">
    <property type="entry name" value="SMAD_FHA_dom_sf"/>
</dbReference>
<keyword evidence="2" id="KW-0805">Transcription regulation</keyword>
<dbReference type="Gene3D" id="1.10.10.10">
    <property type="entry name" value="Winged helix-like DNA-binding domain superfamily/Winged helix DNA-binding domain"/>
    <property type="match status" value="1"/>
</dbReference>
<feature type="region of interest" description="Disordered" evidence="7">
    <location>
        <begin position="164"/>
        <end position="198"/>
    </location>
</feature>
<evidence type="ECO:0000259" key="8">
    <source>
        <dbReference type="PROSITE" id="PS50006"/>
    </source>
</evidence>
<dbReference type="PRINTS" id="PR00053">
    <property type="entry name" value="FORKHEAD"/>
</dbReference>
<evidence type="ECO:0000256" key="1">
    <source>
        <dbReference type="ARBA" id="ARBA00004123"/>
    </source>
</evidence>
<feature type="region of interest" description="Disordered" evidence="7">
    <location>
        <begin position="311"/>
        <end position="346"/>
    </location>
</feature>
<protein>
    <recommendedName>
        <fullName evidence="12">Fhl1p</fullName>
    </recommendedName>
</protein>
<dbReference type="Gene3D" id="2.60.200.20">
    <property type="match status" value="1"/>
</dbReference>
<feature type="compositionally biased region" description="Polar residues" evidence="7">
    <location>
        <begin position="164"/>
        <end position="177"/>
    </location>
</feature>
<evidence type="ECO:0000259" key="9">
    <source>
        <dbReference type="PROSITE" id="PS50039"/>
    </source>
</evidence>
<dbReference type="InterPro" id="IPR030456">
    <property type="entry name" value="TF_fork_head_CS_2"/>
</dbReference>
<proteinExistence type="predicted"/>
<dbReference type="GO" id="GO:0005634">
    <property type="term" value="C:nucleus"/>
    <property type="evidence" value="ECO:0007669"/>
    <property type="project" value="UniProtKB-SubCell"/>
</dbReference>
<keyword evidence="5 6" id="KW-0539">Nucleus</keyword>
<dbReference type="PROSITE" id="PS00658">
    <property type="entry name" value="FORK_HEAD_2"/>
    <property type="match status" value="1"/>
</dbReference>
<dbReference type="PANTHER" id="PTHR45881:SF1">
    <property type="entry name" value="FORK HEAD PROTEIN HOMOLOG 2"/>
    <property type="match status" value="1"/>
</dbReference>
<dbReference type="FunFam" id="1.10.10.10:FF:000030">
    <property type="entry name" value="Forkhead box protein K2"/>
    <property type="match status" value="1"/>
</dbReference>
<accession>A0A2I1H3N7</accession>
<organism evidence="10 11">
    <name type="scientific">Rhizophagus irregularis</name>
    <dbReference type="NCBI Taxonomy" id="588596"/>
    <lineage>
        <taxon>Eukaryota</taxon>
        <taxon>Fungi</taxon>
        <taxon>Fungi incertae sedis</taxon>
        <taxon>Mucoromycota</taxon>
        <taxon>Glomeromycotina</taxon>
        <taxon>Glomeromycetes</taxon>
        <taxon>Glomerales</taxon>
        <taxon>Glomeraceae</taxon>
        <taxon>Rhizophagus</taxon>
    </lineage>
</organism>
<dbReference type="PROSITE" id="PS50039">
    <property type="entry name" value="FORK_HEAD_3"/>
    <property type="match status" value="1"/>
</dbReference>
<dbReference type="VEuPathDB" id="FungiDB:FUN_019202"/>
<dbReference type="SUPFAM" id="SSF46785">
    <property type="entry name" value="Winged helix' DNA-binding domain"/>
    <property type="match status" value="1"/>
</dbReference>